<name>A0AA86Q323_9EUKA</name>
<feature type="transmembrane region" description="Helical" evidence="1">
    <location>
        <begin position="12"/>
        <end position="33"/>
    </location>
</feature>
<accession>A0AA86Q323</accession>
<keyword evidence="1" id="KW-0812">Transmembrane</keyword>
<reference evidence="3 4" key="2">
    <citation type="submission" date="2024-07" db="EMBL/GenBank/DDBJ databases">
        <authorList>
            <person name="Akdeniz Z."/>
        </authorList>
    </citation>
    <scope>NUCLEOTIDE SEQUENCE [LARGE SCALE GENOMIC DNA]</scope>
</reference>
<evidence type="ECO:0000313" key="3">
    <source>
        <dbReference type="EMBL" id="CAL6053823.1"/>
    </source>
</evidence>
<comment type="caution">
    <text evidence="2">The sequence shown here is derived from an EMBL/GenBank/DDBJ whole genome shotgun (WGS) entry which is preliminary data.</text>
</comment>
<evidence type="ECO:0000256" key="1">
    <source>
        <dbReference type="SAM" id="Phobius"/>
    </source>
</evidence>
<dbReference type="AlphaFoldDB" id="A0AA86Q323"/>
<keyword evidence="4" id="KW-1185">Reference proteome</keyword>
<proteinExistence type="predicted"/>
<feature type="transmembrane region" description="Helical" evidence="1">
    <location>
        <begin position="103"/>
        <end position="123"/>
    </location>
</feature>
<organism evidence="2">
    <name type="scientific">Hexamita inflata</name>
    <dbReference type="NCBI Taxonomy" id="28002"/>
    <lineage>
        <taxon>Eukaryota</taxon>
        <taxon>Metamonada</taxon>
        <taxon>Diplomonadida</taxon>
        <taxon>Hexamitidae</taxon>
        <taxon>Hexamitinae</taxon>
        <taxon>Hexamita</taxon>
    </lineage>
</organism>
<reference evidence="2" key="1">
    <citation type="submission" date="2023-06" db="EMBL/GenBank/DDBJ databases">
        <authorList>
            <person name="Kurt Z."/>
        </authorList>
    </citation>
    <scope>NUCLEOTIDE SEQUENCE</scope>
</reference>
<dbReference type="EMBL" id="CAXDID020000199">
    <property type="protein sequence ID" value="CAL6053823.1"/>
    <property type="molecule type" value="Genomic_DNA"/>
</dbReference>
<gene>
    <name evidence="2" type="ORF">HINF_LOCUS38915</name>
    <name evidence="3" type="ORF">HINF_LOCUS45679</name>
</gene>
<evidence type="ECO:0000313" key="4">
    <source>
        <dbReference type="Proteomes" id="UP001642409"/>
    </source>
</evidence>
<dbReference type="EMBL" id="CATOUU010000823">
    <property type="protein sequence ID" value="CAI9951270.1"/>
    <property type="molecule type" value="Genomic_DNA"/>
</dbReference>
<protein>
    <submittedName>
        <fullName evidence="3">Hypothetical_protein</fullName>
    </submittedName>
</protein>
<sequence>MNSESPSCELLILVRCLWYSVSWLDFLMSWISFGGLDGFIVMKSVSNTPPSSSNSGTMDLSGCMDWMRIMDCDFGAIIVRSSDLSTLDILRAASDFSAQKRISWSYCSFICSLLSLMNLARLYSLWNTSGISKFFGIK</sequence>
<evidence type="ECO:0000313" key="2">
    <source>
        <dbReference type="EMBL" id="CAI9951270.1"/>
    </source>
</evidence>
<keyword evidence="1" id="KW-1133">Transmembrane helix</keyword>
<dbReference type="Proteomes" id="UP001642409">
    <property type="component" value="Unassembled WGS sequence"/>
</dbReference>
<keyword evidence="1" id="KW-0472">Membrane</keyword>